<sequence length="201" mass="21834">MEWNTSMTGAKMTPKSLNLSSVSGRTPISARRKSILASSKKSAGRFSSSSRAAQSQKVIAVTAHHIVESYGVSLPVLVTEALNYADRCTVGSVRISPCGWAWLVTGRRLFVWQYRHVPPQSSGFADSAGRRWTMTGQCRELNLPPSDLSHKADLVCIISGEGNHVPSCVAVTPEGIVRYWPSITHEGTSVEDNADLQVNHV</sequence>
<dbReference type="GO" id="GO:0016973">
    <property type="term" value="P:poly(A)+ mRNA export from nucleus"/>
    <property type="evidence" value="ECO:0007669"/>
    <property type="project" value="TreeGrafter"/>
</dbReference>
<keyword evidence="8" id="KW-1185">Reference proteome</keyword>
<dbReference type="SUPFAM" id="SSF117289">
    <property type="entry name" value="Nucleoporin domain"/>
    <property type="match status" value="1"/>
</dbReference>
<gene>
    <name evidence="7" type="ORF">J437_LFUL009305</name>
</gene>
<dbReference type="InterPro" id="IPR014908">
    <property type="entry name" value="Nucleoporin_Nup133/Nup155_N"/>
</dbReference>
<keyword evidence="4" id="KW-0539">Nucleus</keyword>
<protein>
    <recommendedName>
        <fullName evidence="6">Nucleoporin Nup133/Nup155-like N-terminal domain-containing protein</fullName>
    </recommendedName>
</protein>
<dbReference type="OrthoDB" id="103454at2759"/>
<comment type="similarity">
    <text evidence="2">Belongs to the nucleoporin Nup133 family.</text>
</comment>
<dbReference type="GO" id="GO:0017056">
    <property type="term" value="F:structural constituent of nuclear pore"/>
    <property type="evidence" value="ECO:0007669"/>
    <property type="project" value="InterPro"/>
</dbReference>
<feature type="region of interest" description="Disordered" evidence="5">
    <location>
        <begin position="1"/>
        <end position="23"/>
    </location>
</feature>
<evidence type="ECO:0000256" key="1">
    <source>
        <dbReference type="ARBA" id="ARBA00004123"/>
    </source>
</evidence>
<keyword evidence="3" id="KW-0813">Transport</keyword>
<evidence type="ECO:0000256" key="2">
    <source>
        <dbReference type="ARBA" id="ARBA00005569"/>
    </source>
</evidence>
<dbReference type="GO" id="GO:0006606">
    <property type="term" value="P:protein import into nucleus"/>
    <property type="evidence" value="ECO:0007669"/>
    <property type="project" value="TreeGrafter"/>
</dbReference>
<dbReference type="Gene3D" id="2.130.10.10">
    <property type="entry name" value="YVTN repeat-like/Quinoprotein amine dehydrogenase"/>
    <property type="match status" value="1"/>
</dbReference>
<dbReference type="PANTHER" id="PTHR13405:SF11">
    <property type="entry name" value="NUCLEAR PORE COMPLEX PROTEIN NUP133"/>
    <property type="match status" value="1"/>
</dbReference>
<dbReference type="AlphaFoldDB" id="A0A8K0K7E3"/>
<comment type="caution">
    <text evidence="7">The sequence shown here is derived from an EMBL/GenBank/DDBJ whole genome shotgun (WGS) entry which is preliminary data.</text>
</comment>
<dbReference type="InterPro" id="IPR015943">
    <property type="entry name" value="WD40/YVTN_repeat-like_dom_sf"/>
</dbReference>
<evidence type="ECO:0000256" key="5">
    <source>
        <dbReference type="SAM" id="MobiDB-lite"/>
    </source>
</evidence>
<dbReference type="InterPro" id="IPR037624">
    <property type="entry name" value="Nup133-like"/>
</dbReference>
<evidence type="ECO:0000313" key="8">
    <source>
        <dbReference type="Proteomes" id="UP000792457"/>
    </source>
</evidence>
<feature type="domain" description="Nucleoporin Nup133/Nup155-like N-terminal" evidence="6">
    <location>
        <begin position="66"/>
        <end position="189"/>
    </location>
</feature>
<evidence type="ECO:0000256" key="3">
    <source>
        <dbReference type="ARBA" id="ARBA00022448"/>
    </source>
</evidence>
<dbReference type="Pfam" id="PF08801">
    <property type="entry name" value="Nucleoporin_N"/>
    <property type="match status" value="1"/>
</dbReference>
<evidence type="ECO:0000313" key="7">
    <source>
        <dbReference type="EMBL" id="KAG8228600.1"/>
    </source>
</evidence>
<dbReference type="EMBL" id="KZ308378">
    <property type="protein sequence ID" value="KAG8228600.1"/>
    <property type="molecule type" value="Genomic_DNA"/>
</dbReference>
<dbReference type="GO" id="GO:0031080">
    <property type="term" value="C:nuclear pore outer ring"/>
    <property type="evidence" value="ECO:0007669"/>
    <property type="project" value="TreeGrafter"/>
</dbReference>
<proteinExistence type="inferred from homology"/>
<evidence type="ECO:0000259" key="6">
    <source>
        <dbReference type="Pfam" id="PF08801"/>
    </source>
</evidence>
<dbReference type="GO" id="GO:0000972">
    <property type="term" value="P:transcription-dependent tethering of RNA polymerase II gene DNA at nuclear periphery"/>
    <property type="evidence" value="ECO:0007669"/>
    <property type="project" value="TreeGrafter"/>
</dbReference>
<comment type="subcellular location">
    <subcellularLocation>
        <location evidence="1">Nucleus</location>
    </subcellularLocation>
</comment>
<name>A0A8K0K7E3_LADFU</name>
<evidence type="ECO:0000256" key="4">
    <source>
        <dbReference type="ARBA" id="ARBA00023242"/>
    </source>
</evidence>
<dbReference type="Proteomes" id="UP000792457">
    <property type="component" value="Unassembled WGS sequence"/>
</dbReference>
<accession>A0A8K0K7E3</accession>
<reference evidence="7" key="1">
    <citation type="submission" date="2013-04" db="EMBL/GenBank/DDBJ databases">
        <authorList>
            <person name="Qu J."/>
            <person name="Murali S.C."/>
            <person name="Bandaranaike D."/>
            <person name="Bellair M."/>
            <person name="Blankenburg K."/>
            <person name="Chao H."/>
            <person name="Dinh H."/>
            <person name="Doddapaneni H."/>
            <person name="Downs B."/>
            <person name="Dugan-Rocha S."/>
            <person name="Elkadiri S."/>
            <person name="Gnanaolivu R.D."/>
            <person name="Hernandez B."/>
            <person name="Javaid M."/>
            <person name="Jayaseelan J.C."/>
            <person name="Lee S."/>
            <person name="Li M."/>
            <person name="Ming W."/>
            <person name="Munidasa M."/>
            <person name="Muniz J."/>
            <person name="Nguyen L."/>
            <person name="Ongeri F."/>
            <person name="Osuji N."/>
            <person name="Pu L.-L."/>
            <person name="Puazo M."/>
            <person name="Qu C."/>
            <person name="Quiroz J."/>
            <person name="Raj R."/>
            <person name="Weissenberger G."/>
            <person name="Xin Y."/>
            <person name="Zou X."/>
            <person name="Han Y."/>
            <person name="Richards S."/>
            <person name="Worley K."/>
            <person name="Muzny D."/>
            <person name="Gibbs R."/>
        </authorList>
    </citation>
    <scope>NUCLEOTIDE SEQUENCE</scope>
    <source>
        <strain evidence="7">Sampled in the wild</strain>
    </source>
</reference>
<dbReference type="PANTHER" id="PTHR13405">
    <property type="entry name" value="NUCLEAR PORE COMPLEX PROTEIN NUP133"/>
    <property type="match status" value="1"/>
</dbReference>
<reference evidence="7" key="2">
    <citation type="submission" date="2017-10" db="EMBL/GenBank/DDBJ databases">
        <title>Ladona fulva Genome sequencing and assembly.</title>
        <authorList>
            <person name="Murali S."/>
            <person name="Richards S."/>
            <person name="Bandaranaike D."/>
            <person name="Bellair M."/>
            <person name="Blankenburg K."/>
            <person name="Chao H."/>
            <person name="Dinh H."/>
            <person name="Doddapaneni H."/>
            <person name="Dugan-Rocha S."/>
            <person name="Elkadiri S."/>
            <person name="Gnanaolivu R."/>
            <person name="Hernandez B."/>
            <person name="Skinner E."/>
            <person name="Javaid M."/>
            <person name="Lee S."/>
            <person name="Li M."/>
            <person name="Ming W."/>
            <person name="Munidasa M."/>
            <person name="Muniz J."/>
            <person name="Nguyen L."/>
            <person name="Hughes D."/>
            <person name="Osuji N."/>
            <person name="Pu L.-L."/>
            <person name="Puazo M."/>
            <person name="Qu C."/>
            <person name="Quiroz J."/>
            <person name="Raj R."/>
            <person name="Weissenberger G."/>
            <person name="Xin Y."/>
            <person name="Zou X."/>
            <person name="Han Y."/>
            <person name="Worley K."/>
            <person name="Muzny D."/>
            <person name="Gibbs R."/>
        </authorList>
    </citation>
    <scope>NUCLEOTIDE SEQUENCE</scope>
    <source>
        <strain evidence="7">Sampled in the wild</strain>
    </source>
</reference>
<organism evidence="7 8">
    <name type="scientific">Ladona fulva</name>
    <name type="common">Scarce chaser dragonfly</name>
    <name type="synonym">Libellula fulva</name>
    <dbReference type="NCBI Taxonomy" id="123851"/>
    <lineage>
        <taxon>Eukaryota</taxon>
        <taxon>Metazoa</taxon>
        <taxon>Ecdysozoa</taxon>
        <taxon>Arthropoda</taxon>
        <taxon>Hexapoda</taxon>
        <taxon>Insecta</taxon>
        <taxon>Pterygota</taxon>
        <taxon>Palaeoptera</taxon>
        <taxon>Odonata</taxon>
        <taxon>Epiprocta</taxon>
        <taxon>Anisoptera</taxon>
        <taxon>Libelluloidea</taxon>
        <taxon>Libellulidae</taxon>
        <taxon>Ladona</taxon>
    </lineage>
</organism>